<proteinExistence type="predicted"/>
<name>A0A0E9VQZ4_ANGAN</name>
<reference evidence="1" key="1">
    <citation type="submission" date="2014-11" db="EMBL/GenBank/DDBJ databases">
        <authorList>
            <person name="Amaro Gonzalez C."/>
        </authorList>
    </citation>
    <scope>NUCLEOTIDE SEQUENCE</scope>
</reference>
<reference evidence="1" key="2">
    <citation type="journal article" date="2015" name="Fish Shellfish Immunol.">
        <title>Early steps in the European eel (Anguilla anguilla)-Vibrio vulnificus interaction in the gills: Role of the RtxA13 toxin.</title>
        <authorList>
            <person name="Callol A."/>
            <person name="Pajuelo D."/>
            <person name="Ebbesson L."/>
            <person name="Teles M."/>
            <person name="MacKenzie S."/>
            <person name="Amaro C."/>
        </authorList>
    </citation>
    <scope>NUCLEOTIDE SEQUENCE</scope>
</reference>
<sequence>MPYLLIWITWLIIPKTLSGILLKINYKRKRQATTLVTHSSYYKSHL</sequence>
<accession>A0A0E9VQZ4</accession>
<organism evidence="1">
    <name type="scientific">Anguilla anguilla</name>
    <name type="common">European freshwater eel</name>
    <name type="synonym">Muraena anguilla</name>
    <dbReference type="NCBI Taxonomy" id="7936"/>
    <lineage>
        <taxon>Eukaryota</taxon>
        <taxon>Metazoa</taxon>
        <taxon>Chordata</taxon>
        <taxon>Craniata</taxon>
        <taxon>Vertebrata</taxon>
        <taxon>Euteleostomi</taxon>
        <taxon>Actinopterygii</taxon>
        <taxon>Neopterygii</taxon>
        <taxon>Teleostei</taxon>
        <taxon>Anguilliformes</taxon>
        <taxon>Anguillidae</taxon>
        <taxon>Anguilla</taxon>
    </lineage>
</organism>
<dbReference type="EMBL" id="GBXM01028155">
    <property type="protein sequence ID" value="JAH80422.1"/>
    <property type="molecule type" value="Transcribed_RNA"/>
</dbReference>
<dbReference type="AlphaFoldDB" id="A0A0E9VQZ4"/>
<evidence type="ECO:0000313" key="1">
    <source>
        <dbReference type="EMBL" id="JAH80422.1"/>
    </source>
</evidence>
<protein>
    <submittedName>
        <fullName evidence="1">Uncharacterized protein</fullName>
    </submittedName>
</protein>